<dbReference type="OrthoDB" id="7528037at2"/>
<dbReference type="GO" id="GO:0051536">
    <property type="term" value="F:iron-sulfur cluster binding"/>
    <property type="evidence" value="ECO:0007669"/>
    <property type="project" value="UniProtKB-KW"/>
</dbReference>
<protein>
    <recommendedName>
        <fullName evidence="8">Radical SAM core domain-containing protein</fullName>
    </recommendedName>
</protein>
<dbReference type="RefSeq" id="WP_143104118.1">
    <property type="nucleotide sequence ID" value="NZ_FOYI01000004.1"/>
</dbReference>
<keyword evidence="3" id="KW-0479">Metal-binding</keyword>
<evidence type="ECO:0000313" key="10">
    <source>
        <dbReference type="Proteomes" id="UP000199302"/>
    </source>
</evidence>
<organism evidence="9 10">
    <name type="scientific">Poseidonocella sedimentorum</name>
    <dbReference type="NCBI Taxonomy" id="871652"/>
    <lineage>
        <taxon>Bacteria</taxon>
        <taxon>Pseudomonadati</taxon>
        <taxon>Pseudomonadota</taxon>
        <taxon>Alphaproteobacteria</taxon>
        <taxon>Rhodobacterales</taxon>
        <taxon>Roseobacteraceae</taxon>
        <taxon>Poseidonocella</taxon>
    </lineage>
</organism>
<evidence type="ECO:0000256" key="5">
    <source>
        <dbReference type="ARBA" id="ARBA00023014"/>
    </source>
</evidence>
<keyword evidence="5" id="KW-0411">Iron-sulfur</keyword>
<evidence type="ECO:0000256" key="4">
    <source>
        <dbReference type="ARBA" id="ARBA00023004"/>
    </source>
</evidence>
<dbReference type="EMBL" id="FOYI01000004">
    <property type="protein sequence ID" value="SFR06172.1"/>
    <property type="molecule type" value="Genomic_DNA"/>
</dbReference>
<dbReference type="CDD" id="cd01335">
    <property type="entry name" value="Radical_SAM"/>
    <property type="match status" value="1"/>
</dbReference>
<dbReference type="SUPFAM" id="SSF102114">
    <property type="entry name" value="Radical SAM enzymes"/>
    <property type="match status" value="1"/>
</dbReference>
<dbReference type="InterPro" id="IPR013785">
    <property type="entry name" value="Aldolase_TIM"/>
</dbReference>
<reference evidence="9 10" key="1">
    <citation type="submission" date="2016-10" db="EMBL/GenBank/DDBJ databases">
        <authorList>
            <person name="de Groot N.N."/>
        </authorList>
    </citation>
    <scope>NUCLEOTIDE SEQUENCE [LARGE SCALE GENOMIC DNA]</scope>
    <source>
        <strain evidence="10">KMM 9023,NRIC 0796,JCM 17311,KCTC 23692</strain>
    </source>
</reference>
<evidence type="ECO:0000256" key="1">
    <source>
        <dbReference type="ARBA" id="ARBA00001966"/>
    </source>
</evidence>
<evidence type="ECO:0000256" key="6">
    <source>
        <dbReference type="ARBA" id="ARBA00023601"/>
    </source>
</evidence>
<dbReference type="InterPro" id="IPR023867">
    <property type="entry name" value="Sulphatase_maturase_rSAM"/>
</dbReference>
<evidence type="ECO:0000256" key="3">
    <source>
        <dbReference type="ARBA" id="ARBA00022723"/>
    </source>
</evidence>
<sequence length="457" mass="50653">MTEPSCSFCVLPWMHLFADEAGTLWPCCRTIGSGLPNIDDATGEPRTVTAPGGLQAAMNTSTMRTLRREMLAGDRPAACERCYRLEDLGGRSHRQVSNARWAETLPDHVASTAPDGRIEADLRTADLRLGNICNLKCRMCSPQSSKALIAEFAKAGGAPETHPYFDRFRRMDWFDNAEFWTALEHDAPNLESINFAGGEPLLIEGMFDFLERMVDTGRAKSLTISYNTNATLLPDRIARLWPAFRAIRLTASVDGVDAINDYIRAPSKWARVDSNLRYFDTHTETLNLSGGFTTNSAIQVLNVFALEPLLHYLLGTLRNNECPNLSIVTHPAHLDTRILPPKLKARADLRLRELIAKLESGWPDNRHRPDLIASVTAIRNHMMGKDRSELVPEFLRWMEVMDSARGQSLARTVPELAELKATAEMAGRPDATPAEPETRTRAGLPRRAGGAIPVGGL</sequence>
<evidence type="ECO:0000256" key="7">
    <source>
        <dbReference type="SAM" id="MobiDB-lite"/>
    </source>
</evidence>
<dbReference type="STRING" id="871652.SAMN04515673_10455"/>
<keyword evidence="2" id="KW-0949">S-adenosyl-L-methionine</keyword>
<dbReference type="Proteomes" id="UP000199302">
    <property type="component" value="Unassembled WGS sequence"/>
</dbReference>
<dbReference type="GO" id="GO:0046872">
    <property type="term" value="F:metal ion binding"/>
    <property type="evidence" value="ECO:0007669"/>
    <property type="project" value="UniProtKB-KW"/>
</dbReference>
<evidence type="ECO:0000256" key="2">
    <source>
        <dbReference type="ARBA" id="ARBA00022691"/>
    </source>
</evidence>
<dbReference type="AlphaFoldDB" id="A0A1I6DLC2"/>
<keyword evidence="10" id="KW-1185">Reference proteome</keyword>
<dbReference type="Gene3D" id="3.20.20.70">
    <property type="entry name" value="Aldolase class I"/>
    <property type="match status" value="2"/>
</dbReference>
<dbReference type="NCBIfam" id="NF033640">
    <property type="entry name" value="N_Twi_rSAM"/>
    <property type="match status" value="1"/>
</dbReference>
<gene>
    <name evidence="9" type="ORF">SAMN04515673_10455</name>
</gene>
<dbReference type="InterPro" id="IPR058240">
    <property type="entry name" value="rSAM_sf"/>
</dbReference>
<comment type="cofactor">
    <cofactor evidence="1">
        <name>[4Fe-4S] cluster</name>
        <dbReference type="ChEBI" id="CHEBI:49883"/>
    </cofactor>
</comment>
<accession>A0A1I6DLC2</accession>
<proteinExistence type="inferred from homology"/>
<feature type="region of interest" description="Disordered" evidence="7">
    <location>
        <begin position="425"/>
        <end position="457"/>
    </location>
</feature>
<dbReference type="InterPro" id="IPR007197">
    <property type="entry name" value="rSAM"/>
</dbReference>
<dbReference type="PANTHER" id="PTHR43273:SF3">
    <property type="entry name" value="ANAEROBIC SULFATASE-MATURATING ENZYME HOMOLOG ASLB-RELATED"/>
    <property type="match status" value="1"/>
</dbReference>
<evidence type="ECO:0000313" key="9">
    <source>
        <dbReference type="EMBL" id="SFR06172.1"/>
    </source>
</evidence>
<dbReference type="SFLD" id="SFLDS00029">
    <property type="entry name" value="Radical_SAM"/>
    <property type="match status" value="1"/>
</dbReference>
<name>A0A1I6DLC2_9RHOB</name>
<comment type="similarity">
    <text evidence="6">Belongs to the radical SAM superfamily. Anaerobic sulfatase-maturating enzyme family.</text>
</comment>
<dbReference type="PANTHER" id="PTHR43273">
    <property type="entry name" value="ANAEROBIC SULFATASE-MATURATING ENZYME HOMOLOG ASLB-RELATED"/>
    <property type="match status" value="1"/>
</dbReference>
<evidence type="ECO:0000259" key="8">
    <source>
        <dbReference type="Pfam" id="PF04055"/>
    </source>
</evidence>
<dbReference type="GO" id="GO:0016491">
    <property type="term" value="F:oxidoreductase activity"/>
    <property type="evidence" value="ECO:0007669"/>
    <property type="project" value="InterPro"/>
</dbReference>
<keyword evidence="4" id="KW-0408">Iron</keyword>
<dbReference type="Pfam" id="PF04055">
    <property type="entry name" value="Radical_SAM"/>
    <property type="match status" value="1"/>
</dbReference>
<feature type="domain" description="Radical SAM core" evidence="8">
    <location>
        <begin position="129"/>
        <end position="279"/>
    </location>
</feature>